<gene>
    <name evidence="1" type="ORF">NCTC12026_00107</name>
</gene>
<name>A0A379FYP3_9GAMM</name>
<dbReference type="AlphaFoldDB" id="A0A379FYP3"/>
<evidence type="ECO:0000313" key="1">
    <source>
        <dbReference type="EMBL" id="SUC33786.1"/>
    </source>
</evidence>
<accession>A0A379FYP3</accession>
<proteinExistence type="predicted"/>
<dbReference type="Proteomes" id="UP000255129">
    <property type="component" value="Unassembled WGS sequence"/>
</dbReference>
<reference evidence="1 2" key="1">
    <citation type="submission" date="2018-06" db="EMBL/GenBank/DDBJ databases">
        <authorList>
            <consortium name="Pathogen Informatics"/>
            <person name="Doyle S."/>
        </authorList>
    </citation>
    <scope>NUCLEOTIDE SEQUENCE [LARGE SCALE GENOMIC DNA]</scope>
    <source>
        <strain evidence="1 2">NCTC12026</strain>
    </source>
</reference>
<dbReference type="RefSeq" id="WP_164565741.1">
    <property type="nucleotide sequence ID" value="NZ_UGUA01000001.1"/>
</dbReference>
<evidence type="ECO:0000313" key="2">
    <source>
        <dbReference type="Proteomes" id="UP000255129"/>
    </source>
</evidence>
<protein>
    <submittedName>
        <fullName evidence="1">Uncharacterized protein</fullName>
    </submittedName>
</protein>
<dbReference type="EMBL" id="UGUA01000001">
    <property type="protein sequence ID" value="SUC33786.1"/>
    <property type="molecule type" value="Genomic_DNA"/>
</dbReference>
<dbReference type="GeneID" id="89492401"/>
<sequence>MEPFGQSYSVNGCTCHKCRRRGYRKGNAYGDVMRADKHRARQLAKKEIQRLIRETAE</sequence>
<organism evidence="1 2">
    <name type="scientific">Providencia rustigianii</name>
    <dbReference type="NCBI Taxonomy" id="158850"/>
    <lineage>
        <taxon>Bacteria</taxon>
        <taxon>Pseudomonadati</taxon>
        <taxon>Pseudomonadota</taxon>
        <taxon>Gammaproteobacteria</taxon>
        <taxon>Enterobacterales</taxon>
        <taxon>Morganellaceae</taxon>
        <taxon>Providencia</taxon>
    </lineage>
</organism>